<evidence type="ECO:0000313" key="2">
    <source>
        <dbReference type="Proteomes" id="UP000241394"/>
    </source>
</evidence>
<comment type="caution">
    <text evidence="1">The sequence shown here is derived from an EMBL/GenBank/DDBJ whole genome shotgun (WGS) entry which is preliminary data.</text>
</comment>
<dbReference type="Gramene" id="PSS32532">
    <property type="protein sequence ID" value="PSS32532"/>
    <property type="gene ID" value="CEY00_Acc02831"/>
</dbReference>
<accession>A0A2R6RR81</accession>
<dbReference type="InParanoid" id="A0A2R6RR81"/>
<evidence type="ECO:0000313" key="1">
    <source>
        <dbReference type="EMBL" id="PSS32532.1"/>
    </source>
</evidence>
<gene>
    <name evidence="1" type="ORF">CEY00_Acc02831</name>
</gene>
<keyword evidence="2" id="KW-1185">Reference proteome</keyword>
<reference evidence="1 2" key="1">
    <citation type="submission" date="2017-07" db="EMBL/GenBank/DDBJ databases">
        <title>An improved, manually edited Actinidia chinensis var. chinensis (kiwifruit) genome highlights the challenges associated with draft genomes and gene prediction in plants.</title>
        <authorList>
            <person name="Pilkington S."/>
            <person name="Crowhurst R."/>
            <person name="Hilario E."/>
            <person name="Nardozza S."/>
            <person name="Fraser L."/>
            <person name="Peng Y."/>
            <person name="Gunaseelan K."/>
            <person name="Simpson R."/>
            <person name="Tahir J."/>
            <person name="Deroles S."/>
            <person name="Templeton K."/>
            <person name="Luo Z."/>
            <person name="Davy M."/>
            <person name="Cheng C."/>
            <person name="Mcneilage M."/>
            <person name="Scaglione D."/>
            <person name="Liu Y."/>
            <person name="Zhang Q."/>
            <person name="Datson P."/>
            <person name="De Silva N."/>
            <person name="Gardiner S."/>
            <person name="Bassett H."/>
            <person name="Chagne D."/>
            <person name="Mccallum J."/>
            <person name="Dzierzon H."/>
            <person name="Deng C."/>
            <person name="Wang Y.-Y."/>
            <person name="Barron N."/>
            <person name="Manako K."/>
            <person name="Bowen J."/>
            <person name="Foster T."/>
            <person name="Erridge Z."/>
            <person name="Tiffin H."/>
            <person name="Waite C."/>
            <person name="Davies K."/>
            <person name="Grierson E."/>
            <person name="Laing W."/>
            <person name="Kirk R."/>
            <person name="Chen X."/>
            <person name="Wood M."/>
            <person name="Montefiori M."/>
            <person name="Brummell D."/>
            <person name="Schwinn K."/>
            <person name="Catanach A."/>
            <person name="Fullerton C."/>
            <person name="Li D."/>
            <person name="Meiyalaghan S."/>
            <person name="Nieuwenhuizen N."/>
            <person name="Read N."/>
            <person name="Prakash R."/>
            <person name="Hunter D."/>
            <person name="Zhang H."/>
            <person name="Mckenzie M."/>
            <person name="Knabel M."/>
            <person name="Harris A."/>
            <person name="Allan A."/>
            <person name="Chen A."/>
            <person name="Janssen B."/>
            <person name="Plunkett B."/>
            <person name="Dwamena C."/>
            <person name="Voogd C."/>
            <person name="Leif D."/>
            <person name="Lafferty D."/>
            <person name="Souleyre E."/>
            <person name="Varkonyi-Gasic E."/>
            <person name="Gambi F."/>
            <person name="Hanley J."/>
            <person name="Yao J.-L."/>
            <person name="Cheung J."/>
            <person name="David K."/>
            <person name="Warren B."/>
            <person name="Marsh K."/>
            <person name="Snowden K."/>
            <person name="Lin-Wang K."/>
            <person name="Brian L."/>
            <person name="Martinez-Sanchez M."/>
            <person name="Wang M."/>
            <person name="Ileperuma N."/>
            <person name="Macnee N."/>
            <person name="Campin R."/>
            <person name="Mcatee P."/>
            <person name="Drummond R."/>
            <person name="Espley R."/>
            <person name="Ireland H."/>
            <person name="Wu R."/>
            <person name="Atkinson R."/>
            <person name="Karunairetnam S."/>
            <person name="Bulley S."/>
            <person name="Chunkath S."/>
            <person name="Hanley Z."/>
            <person name="Storey R."/>
            <person name="Thrimawithana A."/>
            <person name="Thomson S."/>
            <person name="David C."/>
            <person name="Testolin R."/>
        </authorList>
    </citation>
    <scope>NUCLEOTIDE SEQUENCE [LARGE SCALE GENOMIC DNA]</scope>
    <source>
        <strain evidence="2">cv. Red5</strain>
        <tissue evidence="1">Young leaf</tissue>
    </source>
</reference>
<reference evidence="2" key="2">
    <citation type="journal article" date="2018" name="BMC Genomics">
        <title>A manually annotated Actinidia chinensis var. chinensis (kiwifruit) genome highlights the challenges associated with draft genomes and gene prediction in plants.</title>
        <authorList>
            <person name="Pilkington S.M."/>
            <person name="Crowhurst R."/>
            <person name="Hilario E."/>
            <person name="Nardozza S."/>
            <person name="Fraser L."/>
            <person name="Peng Y."/>
            <person name="Gunaseelan K."/>
            <person name="Simpson R."/>
            <person name="Tahir J."/>
            <person name="Deroles S.C."/>
            <person name="Templeton K."/>
            <person name="Luo Z."/>
            <person name="Davy M."/>
            <person name="Cheng C."/>
            <person name="McNeilage M."/>
            <person name="Scaglione D."/>
            <person name="Liu Y."/>
            <person name="Zhang Q."/>
            <person name="Datson P."/>
            <person name="De Silva N."/>
            <person name="Gardiner S.E."/>
            <person name="Bassett H."/>
            <person name="Chagne D."/>
            <person name="McCallum J."/>
            <person name="Dzierzon H."/>
            <person name="Deng C."/>
            <person name="Wang Y.Y."/>
            <person name="Barron L."/>
            <person name="Manako K."/>
            <person name="Bowen J."/>
            <person name="Foster T.M."/>
            <person name="Erridge Z.A."/>
            <person name="Tiffin H."/>
            <person name="Waite C.N."/>
            <person name="Davies K.M."/>
            <person name="Grierson E.P."/>
            <person name="Laing W.A."/>
            <person name="Kirk R."/>
            <person name="Chen X."/>
            <person name="Wood M."/>
            <person name="Montefiori M."/>
            <person name="Brummell D.A."/>
            <person name="Schwinn K.E."/>
            <person name="Catanach A."/>
            <person name="Fullerton C."/>
            <person name="Li D."/>
            <person name="Meiyalaghan S."/>
            <person name="Nieuwenhuizen N."/>
            <person name="Read N."/>
            <person name="Prakash R."/>
            <person name="Hunter D."/>
            <person name="Zhang H."/>
            <person name="McKenzie M."/>
            <person name="Knabel M."/>
            <person name="Harris A."/>
            <person name="Allan A.C."/>
            <person name="Gleave A."/>
            <person name="Chen A."/>
            <person name="Janssen B.J."/>
            <person name="Plunkett B."/>
            <person name="Ampomah-Dwamena C."/>
            <person name="Voogd C."/>
            <person name="Leif D."/>
            <person name="Lafferty D."/>
            <person name="Souleyre E.J.F."/>
            <person name="Varkonyi-Gasic E."/>
            <person name="Gambi F."/>
            <person name="Hanley J."/>
            <person name="Yao J.L."/>
            <person name="Cheung J."/>
            <person name="David K.M."/>
            <person name="Warren B."/>
            <person name="Marsh K."/>
            <person name="Snowden K.C."/>
            <person name="Lin-Wang K."/>
            <person name="Brian L."/>
            <person name="Martinez-Sanchez M."/>
            <person name="Wang M."/>
            <person name="Ileperuma N."/>
            <person name="Macnee N."/>
            <person name="Campin R."/>
            <person name="McAtee P."/>
            <person name="Drummond R.S.M."/>
            <person name="Espley R.V."/>
            <person name="Ireland H.S."/>
            <person name="Wu R."/>
            <person name="Atkinson R.G."/>
            <person name="Karunairetnam S."/>
            <person name="Bulley S."/>
            <person name="Chunkath S."/>
            <person name="Hanley Z."/>
            <person name="Storey R."/>
            <person name="Thrimawithana A.H."/>
            <person name="Thomson S."/>
            <person name="David C."/>
            <person name="Testolin R."/>
            <person name="Huang H."/>
            <person name="Hellens R.P."/>
            <person name="Schaffer R.J."/>
        </authorList>
    </citation>
    <scope>NUCLEOTIDE SEQUENCE [LARGE SCALE GENOMIC DNA]</scope>
    <source>
        <strain evidence="2">cv. Red5</strain>
    </source>
</reference>
<dbReference type="AlphaFoldDB" id="A0A2R6RR81"/>
<sequence>MLLLVTLPLESTVSPLLPRVVAANHEDDRAKKEDGGGSVDTMESKVVNSFSFEDYAWRVYHERLLSKDRLDRYHI</sequence>
<protein>
    <submittedName>
        <fullName evidence="1">Transcription factor iws1 like</fullName>
    </submittedName>
</protein>
<organism evidence="1 2">
    <name type="scientific">Actinidia chinensis var. chinensis</name>
    <name type="common">Chinese soft-hair kiwi</name>
    <dbReference type="NCBI Taxonomy" id="1590841"/>
    <lineage>
        <taxon>Eukaryota</taxon>
        <taxon>Viridiplantae</taxon>
        <taxon>Streptophyta</taxon>
        <taxon>Embryophyta</taxon>
        <taxon>Tracheophyta</taxon>
        <taxon>Spermatophyta</taxon>
        <taxon>Magnoliopsida</taxon>
        <taxon>eudicotyledons</taxon>
        <taxon>Gunneridae</taxon>
        <taxon>Pentapetalae</taxon>
        <taxon>asterids</taxon>
        <taxon>Ericales</taxon>
        <taxon>Actinidiaceae</taxon>
        <taxon>Actinidia</taxon>
    </lineage>
</organism>
<dbReference type="OrthoDB" id="659818at2759"/>
<name>A0A2R6RR81_ACTCC</name>
<dbReference type="Proteomes" id="UP000241394">
    <property type="component" value="Chromosome LG3"/>
</dbReference>
<dbReference type="EMBL" id="NKQK01000003">
    <property type="protein sequence ID" value="PSS32532.1"/>
    <property type="molecule type" value="Genomic_DNA"/>
</dbReference>
<proteinExistence type="predicted"/>